<reference evidence="2 3" key="2">
    <citation type="journal article" date="2009" name="PLoS ONE">
        <title>An integrated genetic and cytogenetic map of the cucumber genome.</title>
        <authorList>
            <person name="Ren Y."/>
            <person name="Zhang Z."/>
            <person name="Liu J."/>
            <person name="Staub J.E."/>
            <person name="Han Y."/>
            <person name="Cheng Z."/>
            <person name="Li X."/>
            <person name="Lu J."/>
            <person name="Miao H."/>
            <person name="Kang H."/>
            <person name="Xie B."/>
            <person name="Gu X."/>
            <person name="Wang X."/>
            <person name="Du Y."/>
            <person name="Jin W."/>
            <person name="Huang S."/>
        </authorList>
    </citation>
    <scope>NUCLEOTIDE SEQUENCE [LARGE SCALE GENOMIC DNA]</scope>
    <source>
        <strain evidence="3">cv. 9930</strain>
    </source>
</reference>
<dbReference type="Proteomes" id="UP000029981">
    <property type="component" value="Chromosome 2"/>
</dbReference>
<reference evidence="2 3" key="3">
    <citation type="journal article" date="2010" name="BMC Genomics">
        <title>Transcriptome sequencing and comparative analysis of cucumber flowers with different sex types.</title>
        <authorList>
            <person name="Guo S."/>
            <person name="Zheng Y."/>
            <person name="Joung J.G."/>
            <person name="Liu S."/>
            <person name="Zhang Z."/>
            <person name="Crasta O.R."/>
            <person name="Sobral B.W."/>
            <person name="Xu Y."/>
            <person name="Huang S."/>
            <person name="Fei Z."/>
        </authorList>
    </citation>
    <scope>NUCLEOTIDE SEQUENCE [LARGE SCALE GENOMIC DNA]</scope>
    <source>
        <strain evidence="3">cv. 9930</strain>
    </source>
</reference>
<dbReference type="EMBL" id="CM002923">
    <property type="protein sequence ID" value="KGN60579.1"/>
    <property type="molecule type" value="Genomic_DNA"/>
</dbReference>
<feature type="compositionally biased region" description="Basic and acidic residues" evidence="1">
    <location>
        <begin position="67"/>
        <end position="80"/>
    </location>
</feature>
<dbReference type="AlphaFoldDB" id="A0A0A0LHV2"/>
<feature type="compositionally biased region" description="Basic and acidic residues" evidence="1">
    <location>
        <begin position="88"/>
        <end position="99"/>
    </location>
</feature>
<sequence>MRRKRDLNYAFHRFRMEVSSAGSGFEGRKSGDTHLWGFVCGSCSYQIDARTEDFVIGGFHGRGSGGKSEKRRSGDEHSFLEEDTSGLELRRQRERKTEGRSTLYLGRDRSRLEMV</sequence>
<evidence type="ECO:0000313" key="2">
    <source>
        <dbReference type="EMBL" id="KGN60579.1"/>
    </source>
</evidence>
<dbReference type="Gramene" id="KGN60579">
    <property type="protein sequence ID" value="KGN60579"/>
    <property type="gene ID" value="Csa_2G000860"/>
</dbReference>
<keyword evidence="3" id="KW-1185">Reference proteome</keyword>
<reference evidence="2 3" key="4">
    <citation type="journal article" date="2011" name="BMC Genomics">
        <title>RNA-Seq improves annotation of protein-coding genes in the cucumber genome.</title>
        <authorList>
            <person name="Li Z."/>
            <person name="Zhang Z."/>
            <person name="Yan P."/>
            <person name="Huang S."/>
            <person name="Fei Z."/>
            <person name="Lin K."/>
        </authorList>
    </citation>
    <scope>NUCLEOTIDE SEQUENCE [LARGE SCALE GENOMIC DNA]</scope>
    <source>
        <strain evidence="3">cv. 9930</strain>
    </source>
</reference>
<organism evidence="2 3">
    <name type="scientific">Cucumis sativus</name>
    <name type="common">Cucumber</name>
    <dbReference type="NCBI Taxonomy" id="3659"/>
    <lineage>
        <taxon>Eukaryota</taxon>
        <taxon>Viridiplantae</taxon>
        <taxon>Streptophyta</taxon>
        <taxon>Embryophyta</taxon>
        <taxon>Tracheophyta</taxon>
        <taxon>Spermatophyta</taxon>
        <taxon>Magnoliopsida</taxon>
        <taxon>eudicotyledons</taxon>
        <taxon>Gunneridae</taxon>
        <taxon>Pentapetalae</taxon>
        <taxon>rosids</taxon>
        <taxon>fabids</taxon>
        <taxon>Cucurbitales</taxon>
        <taxon>Cucurbitaceae</taxon>
        <taxon>Benincaseae</taxon>
        <taxon>Cucumis</taxon>
    </lineage>
</organism>
<proteinExistence type="predicted"/>
<evidence type="ECO:0000313" key="3">
    <source>
        <dbReference type="Proteomes" id="UP000029981"/>
    </source>
</evidence>
<evidence type="ECO:0000256" key="1">
    <source>
        <dbReference type="SAM" id="MobiDB-lite"/>
    </source>
</evidence>
<protein>
    <submittedName>
        <fullName evidence="2">Uncharacterized protein</fullName>
    </submittedName>
</protein>
<name>A0A0A0LHV2_CUCSA</name>
<feature type="region of interest" description="Disordered" evidence="1">
    <location>
        <begin position="59"/>
        <end position="102"/>
    </location>
</feature>
<accession>A0A0A0LHV2</accession>
<reference evidence="2 3" key="1">
    <citation type="journal article" date="2009" name="Nat. Genet.">
        <title>The genome of the cucumber, Cucumis sativus L.</title>
        <authorList>
            <person name="Huang S."/>
            <person name="Li R."/>
            <person name="Zhang Z."/>
            <person name="Li L."/>
            <person name="Gu X."/>
            <person name="Fan W."/>
            <person name="Lucas W.J."/>
            <person name="Wang X."/>
            <person name="Xie B."/>
            <person name="Ni P."/>
            <person name="Ren Y."/>
            <person name="Zhu H."/>
            <person name="Li J."/>
            <person name="Lin K."/>
            <person name="Jin W."/>
            <person name="Fei Z."/>
            <person name="Li G."/>
            <person name="Staub J."/>
            <person name="Kilian A."/>
            <person name="van der Vossen E.A."/>
            <person name="Wu Y."/>
            <person name="Guo J."/>
            <person name="He J."/>
            <person name="Jia Z."/>
            <person name="Ren Y."/>
            <person name="Tian G."/>
            <person name="Lu Y."/>
            <person name="Ruan J."/>
            <person name="Qian W."/>
            <person name="Wang M."/>
            <person name="Huang Q."/>
            <person name="Li B."/>
            <person name="Xuan Z."/>
            <person name="Cao J."/>
            <person name="Asan"/>
            <person name="Wu Z."/>
            <person name="Zhang J."/>
            <person name="Cai Q."/>
            <person name="Bai Y."/>
            <person name="Zhao B."/>
            <person name="Han Y."/>
            <person name="Li Y."/>
            <person name="Li X."/>
            <person name="Wang S."/>
            <person name="Shi Q."/>
            <person name="Liu S."/>
            <person name="Cho W.K."/>
            <person name="Kim J.Y."/>
            <person name="Xu Y."/>
            <person name="Heller-Uszynska K."/>
            <person name="Miao H."/>
            <person name="Cheng Z."/>
            <person name="Zhang S."/>
            <person name="Wu J."/>
            <person name="Yang Y."/>
            <person name="Kang H."/>
            <person name="Li M."/>
            <person name="Liang H."/>
            <person name="Ren X."/>
            <person name="Shi Z."/>
            <person name="Wen M."/>
            <person name="Jian M."/>
            <person name="Yang H."/>
            <person name="Zhang G."/>
            <person name="Yang Z."/>
            <person name="Chen R."/>
            <person name="Liu S."/>
            <person name="Li J."/>
            <person name="Ma L."/>
            <person name="Liu H."/>
            <person name="Zhou Y."/>
            <person name="Zhao J."/>
            <person name="Fang X."/>
            <person name="Li G."/>
            <person name="Fang L."/>
            <person name="Li Y."/>
            <person name="Liu D."/>
            <person name="Zheng H."/>
            <person name="Zhang Y."/>
            <person name="Qin N."/>
            <person name="Li Z."/>
            <person name="Yang G."/>
            <person name="Yang S."/>
            <person name="Bolund L."/>
            <person name="Kristiansen K."/>
            <person name="Zheng H."/>
            <person name="Li S."/>
            <person name="Zhang X."/>
            <person name="Yang H."/>
            <person name="Wang J."/>
            <person name="Sun R."/>
            <person name="Zhang B."/>
            <person name="Jiang S."/>
            <person name="Wang J."/>
            <person name="Du Y."/>
            <person name="Li S."/>
        </authorList>
    </citation>
    <scope>NUCLEOTIDE SEQUENCE [LARGE SCALE GENOMIC DNA]</scope>
    <source>
        <strain evidence="3">cv. 9930</strain>
    </source>
</reference>
<gene>
    <name evidence="2" type="ORF">Csa_2G000860</name>
</gene>